<dbReference type="EMBL" id="FMJE01000002">
    <property type="protein sequence ID" value="SCM78615.1"/>
    <property type="molecule type" value="Genomic_DNA"/>
</dbReference>
<dbReference type="CDD" id="cd07908">
    <property type="entry name" value="Mn_catalase_like"/>
    <property type="match status" value="1"/>
</dbReference>
<dbReference type="InterPro" id="IPR012347">
    <property type="entry name" value="Ferritin-like"/>
</dbReference>
<name>A0A212LM55_9FIRM</name>
<dbReference type="RefSeq" id="WP_288183171.1">
    <property type="nucleotide sequence ID" value="NZ_LT608335.1"/>
</dbReference>
<reference evidence="2" key="1">
    <citation type="submission" date="2016-08" db="EMBL/GenBank/DDBJ databases">
        <authorList>
            <person name="Seilhamer J.J."/>
        </authorList>
    </citation>
    <scope>NUCLEOTIDE SEQUENCE</scope>
    <source>
        <strain evidence="2">86</strain>
    </source>
</reference>
<proteinExistence type="predicted"/>
<accession>A0A212LM55</accession>
<dbReference type="Gene3D" id="1.20.1260.10">
    <property type="match status" value="2"/>
</dbReference>
<dbReference type="GO" id="GO:0046872">
    <property type="term" value="F:metal ion binding"/>
    <property type="evidence" value="ECO:0007669"/>
    <property type="project" value="InterPro"/>
</dbReference>
<organism evidence="2">
    <name type="scientific">uncultured Sporomusa sp</name>
    <dbReference type="NCBI Taxonomy" id="307249"/>
    <lineage>
        <taxon>Bacteria</taxon>
        <taxon>Bacillati</taxon>
        <taxon>Bacillota</taxon>
        <taxon>Negativicutes</taxon>
        <taxon>Selenomonadales</taxon>
        <taxon>Sporomusaceae</taxon>
        <taxon>Sporomusa</taxon>
        <taxon>environmental samples</taxon>
    </lineage>
</organism>
<dbReference type="GO" id="GO:0016491">
    <property type="term" value="F:oxidoreductase activity"/>
    <property type="evidence" value="ECO:0007669"/>
    <property type="project" value="InterPro"/>
</dbReference>
<feature type="domain" description="Rubrerythrin diiron-binding" evidence="1">
    <location>
        <begin position="42"/>
        <end position="168"/>
    </location>
</feature>
<dbReference type="InterPro" id="IPR009078">
    <property type="entry name" value="Ferritin-like_SF"/>
</dbReference>
<dbReference type="InterPro" id="IPR003251">
    <property type="entry name" value="Rr_diiron-bd_dom"/>
</dbReference>
<dbReference type="SUPFAM" id="SSF47240">
    <property type="entry name" value="Ferritin-like"/>
    <property type="match status" value="1"/>
</dbReference>
<sequence>MHDNNIHECHYKVNAPYPPVRVDGPNPVYADKMLSNMGDVVSEMSDITRYFYIAVVAKPQFGAIATCFHHISIVEMHHLNIFAELAMQLGADPRLWCGRPRKRWWSPSFISYPREIYALIAESIEAERAAIRKYTRQANTICDRNIVAILNRIILDEKRHIQIFREMYQQLQCL</sequence>
<evidence type="ECO:0000259" key="1">
    <source>
        <dbReference type="Pfam" id="PF02915"/>
    </source>
</evidence>
<protein>
    <submittedName>
        <fullName evidence="2">Rubrerythrin</fullName>
    </submittedName>
</protein>
<dbReference type="Pfam" id="PF02915">
    <property type="entry name" value="Rubrerythrin"/>
    <property type="match status" value="1"/>
</dbReference>
<evidence type="ECO:0000313" key="2">
    <source>
        <dbReference type="EMBL" id="SCM78615.1"/>
    </source>
</evidence>
<gene>
    <name evidence="2" type="ORF">KL86SPO_20145</name>
</gene>
<dbReference type="AlphaFoldDB" id="A0A212LM55"/>